<dbReference type="AlphaFoldDB" id="A0A0H3ZRF4"/>
<name>A0A0H3ZRF4_9GAMM</name>
<reference evidence="1" key="1">
    <citation type="journal article" date="2015" name="MBio">
        <title>Eco-Evolutionary Dynamics of Episomes among Ecologically Cohesive Bacterial Populations.</title>
        <authorList>
            <person name="Xue H."/>
            <person name="Cordero O.X."/>
            <person name="Camas F.M."/>
            <person name="Trimble W."/>
            <person name="Meyer F."/>
            <person name="Guglielmini J."/>
            <person name="Rocha E.P."/>
            <person name="Polz M.F."/>
        </authorList>
    </citation>
    <scope>NUCLEOTIDE SEQUENCE</scope>
    <source>
        <strain evidence="1">FF_113</strain>
    </source>
</reference>
<accession>A0A0H3ZRF4</accession>
<proteinExistence type="predicted"/>
<sequence>MKATIKDFFGSNLEQEVLDKVVILPQGEYSTGYIFTLPDKLIWADFEEVYIELGLTSNPVAAFCGGTFRQPLSGLLGVSYSASTSALFTGGIRGLSLNGSSGEVYLDVGDPRGRVRRVVGYKRRISRVGIDELMSAMCLPNLIANADLTDNPINQRGFDGNWAALAVGTYGYDQWVKVSSTHMGAVIEAGKYRPSTKHTFTKDDVVIGEFMSPASGHWSVAVPFATSGKFDLYAGQFKRPWHPVLDGEKRCREHYQTDTVRQSGSSYASGYIQFASSSFAELMRKIPDVTYTDLTLSPATGWTEMTSRIYATRNNVSRIVRNTTLAGASSYIISDIVADASITLEELNGQIIYLQ</sequence>
<organism evidence="1">
    <name type="scientific">Enterovibrio sp. FF_113</name>
    <dbReference type="NCBI Taxonomy" id="1660266"/>
    <lineage>
        <taxon>Bacteria</taxon>
        <taxon>Pseudomonadati</taxon>
        <taxon>Pseudomonadota</taxon>
        <taxon>Gammaproteobacteria</taxon>
        <taxon>Vibrionales</taxon>
        <taxon>Vibrionaceae</taxon>
        <taxon>Enterovibrio</taxon>
    </lineage>
</organism>
<dbReference type="EMBL" id="KP795616">
    <property type="protein sequence ID" value="AKN38840.1"/>
    <property type="molecule type" value="Genomic_DNA"/>
</dbReference>
<evidence type="ECO:0000313" key="1">
    <source>
        <dbReference type="EMBL" id="AKN38840.1"/>
    </source>
</evidence>
<protein>
    <submittedName>
        <fullName evidence="1">Uncharacterized protein</fullName>
    </submittedName>
</protein>